<organism evidence="3">
    <name type="scientific">freshwater metagenome</name>
    <dbReference type="NCBI Taxonomy" id="449393"/>
    <lineage>
        <taxon>unclassified sequences</taxon>
        <taxon>metagenomes</taxon>
        <taxon>ecological metagenomes</taxon>
    </lineage>
</organism>
<reference evidence="3" key="1">
    <citation type="submission" date="2020-05" db="EMBL/GenBank/DDBJ databases">
        <authorList>
            <person name="Chiriac C."/>
            <person name="Salcher M."/>
            <person name="Ghai R."/>
            <person name="Kavagutti S V."/>
        </authorList>
    </citation>
    <scope>NUCLEOTIDE SEQUENCE</scope>
</reference>
<feature type="transmembrane region" description="Helical" evidence="2">
    <location>
        <begin position="57"/>
        <end position="76"/>
    </location>
</feature>
<evidence type="ECO:0000313" key="3">
    <source>
        <dbReference type="EMBL" id="CAB4564667.1"/>
    </source>
</evidence>
<keyword evidence="2" id="KW-0472">Membrane</keyword>
<keyword evidence="2" id="KW-0812">Transmembrane</keyword>
<dbReference type="EMBL" id="CAEZTS010000001">
    <property type="protein sequence ID" value="CAB4564667.1"/>
    <property type="molecule type" value="Genomic_DNA"/>
</dbReference>
<keyword evidence="2" id="KW-1133">Transmembrane helix</keyword>
<feature type="compositionally biased region" description="Basic residues" evidence="1">
    <location>
        <begin position="21"/>
        <end position="31"/>
    </location>
</feature>
<accession>A0A6J6DKK3</accession>
<dbReference type="InterPro" id="IPR007060">
    <property type="entry name" value="FtsL/DivIC"/>
</dbReference>
<name>A0A6J6DKK3_9ZZZZ</name>
<protein>
    <submittedName>
        <fullName evidence="3">Unannotated protein</fullName>
    </submittedName>
</protein>
<feature type="region of interest" description="Disordered" evidence="1">
    <location>
        <begin position="1"/>
        <end position="43"/>
    </location>
</feature>
<dbReference type="Pfam" id="PF04977">
    <property type="entry name" value="DivIC"/>
    <property type="match status" value="1"/>
</dbReference>
<sequence length="198" mass="21540">MNRQNVGMARGNKTSSIPRSSTKKTRKRGRLTKAVADHTRPTPRSERLLPKLVGRTLMFIGAIVIVISFGNSFLVLPATSWLGQREEIGARTEELETIKRATDELQTEVDRLNTPAGIEDAAREELGFVMAGERRQQIVGDARAPIELPAGWPYDLVTQIVTVRVNEAAAEAAANDETDSADTTTPVAPVTVVTVPLP</sequence>
<evidence type="ECO:0000256" key="1">
    <source>
        <dbReference type="SAM" id="MobiDB-lite"/>
    </source>
</evidence>
<proteinExistence type="predicted"/>
<evidence type="ECO:0000256" key="2">
    <source>
        <dbReference type="SAM" id="Phobius"/>
    </source>
</evidence>
<gene>
    <name evidence="3" type="ORF">UFOPK1722_00019</name>
</gene>
<dbReference type="AlphaFoldDB" id="A0A6J6DKK3"/>